<sequence>CNTDYASATLVDASEVIRKIAAGIKTGEIWPENETESEPGKANEIKRG</sequence>
<gene>
    <name evidence="1" type="ORF">LCGC14_2625720</name>
</gene>
<organism evidence="1">
    <name type="scientific">marine sediment metagenome</name>
    <dbReference type="NCBI Taxonomy" id="412755"/>
    <lineage>
        <taxon>unclassified sequences</taxon>
        <taxon>metagenomes</taxon>
        <taxon>ecological metagenomes</taxon>
    </lineage>
</organism>
<evidence type="ECO:0000313" key="1">
    <source>
        <dbReference type="EMBL" id="KKL03482.1"/>
    </source>
</evidence>
<dbReference type="EMBL" id="LAZR01044910">
    <property type="protein sequence ID" value="KKL03482.1"/>
    <property type="molecule type" value="Genomic_DNA"/>
</dbReference>
<feature type="non-terminal residue" evidence="1">
    <location>
        <position position="1"/>
    </location>
</feature>
<dbReference type="AlphaFoldDB" id="A0A0F9APD1"/>
<reference evidence="1" key="1">
    <citation type="journal article" date="2015" name="Nature">
        <title>Complex archaea that bridge the gap between prokaryotes and eukaryotes.</title>
        <authorList>
            <person name="Spang A."/>
            <person name="Saw J.H."/>
            <person name="Jorgensen S.L."/>
            <person name="Zaremba-Niedzwiedzka K."/>
            <person name="Martijn J."/>
            <person name="Lind A.E."/>
            <person name="van Eijk R."/>
            <person name="Schleper C."/>
            <person name="Guy L."/>
            <person name="Ettema T.J."/>
        </authorList>
    </citation>
    <scope>NUCLEOTIDE SEQUENCE</scope>
</reference>
<comment type="caution">
    <text evidence="1">The sequence shown here is derived from an EMBL/GenBank/DDBJ whole genome shotgun (WGS) entry which is preliminary data.</text>
</comment>
<name>A0A0F9APD1_9ZZZZ</name>
<protein>
    <submittedName>
        <fullName evidence="1">Uncharacterized protein</fullName>
    </submittedName>
</protein>
<accession>A0A0F9APD1</accession>
<proteinExistence type="predicted"/>